<dbReference type="GO" id="GO:0022625">
    <property type="term" value="C:cytosolic large ribosomal subunit"/>
    <property type="evidence" value="ECO:0007669"/>
    <property type="project" value="InterPro"/>
</dbReference>
<dbReference type="NCBIfam" id="TIGR00012">
    <property type="entry name" value="L29"/>
    <property type="match status" value="1"/>
</dbReference>
<proteinExistence type="inferred from homology"/>
<dbReference type="KEGG" id="sre:PTSG_03607"/>
<dbReference type="Gene3D" id="6.10.250.3450">
    <property type="match status" value="1"/>
</dbReference>
<dbReference type="PANTHER" id="PTHR45722">
    <property type="entry name" value="60S RIBOSOMAL PROTEIN L35"/>
    <property type="match status" value="1"/>
</dbReference>
<dbReference type="FunFam" id="6.10.250.3450:FF:000001">
    <property type="entry name" value="60S ribosomal protein L35"/>
    <property type="match status" value="1"/>
</dbReference>
<dbReference type="PROSITE" id="PS00579">
    <property type="entry name" value="RIBOSOMAL_L29"/>
    <property type="match status" value="1"/>
</dbReference>
<dbReference type="GO" id="GO:0003729">
    <property type="term" value="F:mRNA binding"/>
    <property type="evidence" value="ECO:0007669"/>
    <property type="project" value="TreeGrafter"/>
</dbReference>
<dbReference type="Pfam" id="PF00831">
    <property type="entry name" value="Ribosomal_L29"/>
    <property type="match status" value="1"/>
</dbReference>
<dbReference type="OrthoDB" id="528635at2759"/>
<keyword evidence="5" id="KW-1185">Reference proteome</keyword>
<dbReference type="InterPro" id="IPR018254">
    <property type="entry name" value="Ribosomal_uL29_CS"/>
</dbReference>
<gene>
    <name evidence="4" type="ORF">PTSG_03607</name>
</gene>
<dbReference type="GO" id="GO:0000463">
    <property type="term" value="P:maturation of LSU-rRNA from tricistronic rRNA transcript (SSU-rRNA, 5.8S rRNA, LSU-rRNA)"/>
    <property type="evidence" value="ECO:0007669"/>
    <property type="project" value="InterPro"/>
</dbReference>
<dbReference type="InterPro" id="IPR045059">
    <property type="entry name" value="Ribosomal_uL29_euk"/>
</dbReference>
<comment type="similarity">
    <text evidence="1">Belongs to the universal ribosomal protein uL29 family.</text>
</comment>
<dbReference type="GO" id="GO:0003735">
    <property type="term" value="F:structural constituent of ribosome"/>
    <property type="evidence" value="ECO:0007669"/>
    <property type="project" value="InterPro"/>
</dbReference>
<dbReference type="eggNOG" id="KOG3436">
    <property type="taxonomic scope" value="Eukaryota"/>
</dbReference>
<dbReference type="HAMAP" id="MF_00374">
    <property type="entry name" value="Ribosomal_uL29"/>
    <property type="match status" value="1"/>
</dbReference>
<protein>
    <submittedName>
        <fullName evidence="4">60S ribosomal protein L35</fullName>
    </submittedName>
</protein>
<dbReference type="SUPFAM" id="SSF46561">
    <property type="entry name" value="Ribosomal protein L29 (L29p)"/>
    <property type="match status" value="1"/>
</dbReference>
<evidence type="ECO:0000313" key="5">
    <source>
        <dbReference type="Proteomes" id="UP000007799"/>
    </source>
</evidence>
<dbReference type="AlphaFoldDB" id="F2U630"/>
<dbReference type="Gene3D" id="1.10.287.310">
    <property type="match status" value="1"/>
</dbReference>
<dbReference type="FunCoup" id="F2U630">
    <property type="interactions" value="1267"/>
</dbReference>
<dbReference type="RefSeq" id="XP_004995335.1">
    <property type="nucleotide sequence ID" value="XM_004995278.1"/>
</dbReference>
<dbReference type="CDD" id="cd00427">
    <property type="entry name" value="Ribosomal_L29_HIP"/>
    <property type="match status" value="1"/>
</dbReference>
<dbReference type="PANTHER" id="PTHR45722:SF2">
    <property type="entry name" value="LARGE RIBOSOMAL SUBUNIT PROTEIN UL29-RELATED"/>
    <property type="match status" value="1"/>
</dbReference>
<evidence type="ECO:0000313" key="4">
    <source>
        <dbReference type="EMBL" id="EGD82971.1"/>
    </source>
</evidence>
<dbReference type="GeneID" id="16075917"/>
<evidence type="ECO:0000256" key="2">
    <source>
        <dbReference type="ARBA" id="ARBA00022980"/>
    </source>
</evidence>
<accession>F2U630</accession>
<dbReference type="OMA" id="VMNQKAR"/>
<dbReference type="EMBL" id="GL832962">
    <property type="protein sequence ID" value="EGD82971.1"/>
    <property type="molecule type" value="Genomic_DNA"/>
</dbReference>
<dbReference type="STRING" id="946362.F2U630"/>
<organism evidence="5">
    <name type="scientific">Salpingoeca rosetta (strain ATCC 50818 / BSB-021)</name>
    <dbReference type="NCBI Taxonomy" id="946362"/>
    <lineage>
        <taxon>Eukaryota</taxon>
        <taxon>Choanoflagellata</taxon>
        <taxon>Craspedida</taxon>
        <taxon>Salpingoecidae</taxon>
        <taxon>Salpingoeca</taxon>
    </lineage>
</organism>
<reference evidence="4" key="1">
    <citation type="submission" date="2009-08" db="EMBL/GenBank/DDBJ databases">
        <title>Annotation of Salpingoeca rosetta.</title>
        <authorList>
            <consortium name="The Broad Institute Genome Sequencing Platform"/>
            <person name="Russ C."/>
            <person name="Cuomo C."/>
            <person name="Burger G."/>
            <person name="Gray M.W."/>
            <person name="Holland P.W.H."/>
            <person name="King N."/>
            <person name="Lang F.B.F."/>
            <person name="Roger A.J."/>
            <person name="Ruiz-Trillo I."/>
            <person name="Young S.K."/>
            <person name="Zeng Q."/>
            <person name="Gargeya S."/>
            <person name="Alvarado L."/>
            <person name="Berlin A."/>
            <person name="Chapman S.B."/>
            <person name="Chen Z."/>
            <person name="Freedman E."/>
            <person name="Gellesch M."/>
            <person name="Goldberg J."/>
            <person name="Griggs A."/>
            <person name="Gujja S."/>
            <person name="Heilman E."/>
            <person name="Heiman D."/>
            <person name="Howarth C."/>
            <person name="Mehta T."/>
            <person name="Neiman D."/>
            <person name="Pearson M."/>
            <person name="Roberts A."/>
            <person name="Saif S."/>
            <person name="Shea T."/>
            <person name="Shenoy N."/>
            <person name="Sisk P."/>
            <person name="Stolte C."/>
            <person name="Sykes S."/>
            <person name="White J."/>
            <person name="Yandava C."/>
            <person name="Haas B."/>
            <person name="Nusbaum C."/>
            <person name="Birren B."/>
        </authorList>
    </citation>
    <scope>NUCLEOTIDE SEQUENCE [LARGE SCALE GENOMIC DNA]</scope>
    <source>
        <strain evidence="4">ATCC 50818</strain>
    </source>
</reference>
<dbReference type="FunFam" id="1.10.287.310:FF:000002">
    <property type="entry name" value="60S ribosomal protein L35"/>
    <property type="match status" value="1"/>
</dbReference>
<dbReference type="InterPro" id="IPR036049">
    <property type="entry name" value="Ribosomal_uL29_sf"/>
</dbReference>
<sequence length="123" mass="14044">MPMAKAKQLRQKTKAEMLKQLDDYKAELASLRVEQVTGNSASKLGKIKSVRKSVAVVKTVLHEATRAAVRKHYAGAKYKPLDLRRKLTRAMRRRLTKREANAKTARQIKRERAFPKLVYAVKA</sequence>
<keyword evidence="3" id="KW-0687">Ribonucleoprotein</keyword>
<evidence type="ECO:0000256" key="3">
    <source>
        <dbReference type="ARBA" id="ARBA00023274"/>
    </source>
</evidence>
<dbReference type="InterPro" id="IPR001854">
    <property type="entry name" value="Ribosomal_uL29"/>
</dbReference>
<dbReference type="Proteomes" id="UP000007799">
    <property type="component" value="Unassembled WGS sequence"/>
</dbReference>
<keyword evidence="2 4" id="KW-0689">Ribosomal protein</keyword>
<dbReference type="GO" id="GO:0006412">
    <property type="term" value="P:translation"/>
    <property type="evidence" value="ECO:0007669"/>
    <property type="project" value="InterPro"/>
</dbReference>
<dbReference type="InParanoid" id="F2U630"/>
<evidence type="ECO:0000256" key="1">
    <source>
        <dbReference type="ARBA" id="ARBA00009254"/>
    </source>
</evidence>
<name>F2U630_SALR5</name>